<feature type="region of interest" description="Disordered" evidence="9">
    <location>
        <begin position="410"/>
        <end position="458"/>
    </location>
</feature>
<feature type="region of interest" description="Disordered" evidence="9">
    <location>
        <begin position="729"/>
        <end position="758"/>
    </location>
</feature>
<dbReference type="SMART" id="SM00184">
    <property type="entry name" value="RING"/>
    <property type="match status" value="1"/>
</dbReference>
<feature type="compositionally biased region" description="Low complexity" evidence="9">
    <location>
        <begin position="230"/>
        <end position="240"/>
    </location>
</feature>
<feature type="compositionally biased region" description="Low complexity" evidence="9">
    <location>
        <begin position="247"/>
        <end position="260"/>
    </location>
</feature>
<feature type="compositionally biased region" description="Polar residues" evidence="9">
    <location>
        <begin position="312"/>
        <end position="329"/>
    </location>
</feature>
<feature type="region of interest" description="Disordered" evidence="9">
    <location>
        <begin position="593"/>
        <end position="713"/>
    </location>
</feature>
<evidence type="ECO:0000256" key="4">
    <source>
        <dbReference type="ARBA" id="ARBA00022771"/>
    </source>
</evidence>
<feature type="compositionally biased region" description="Basic and acidic residues" evidence="9">
    <location>
        <begin position="118"/>
        <end position="129"/>
    </location>
</feature>
<dbReference type="GO" id="GO:0016020">
    <property type="term" value="C:membrane"/>
    <property type="evidence" value="ECO:0007669"/>
    <property type="project" value="UniProtKB-SubCell"/>
</dbReference>
<protein>
    <recommendedName>
        <fullName evidence="10">RING-type domain-containing protein</fullName>
    </recommendedName>
</protein>
<feature type="domain" description="RING-type" evidence="10">
    <location>
        <begin position="969"/>
        <end position="1011"/>
    </location>
</feature>
<dbReference type="FunFam" id="3.30.40.10:FF:000728">
    <property type="entry name" value="Unplaced genomic scaffold supercont1.4, whole genome shotgun sequence"/>
    <property type="match status" value="1"/>
</dbReference>
<organism evidence="11 12">
    <name type="scientific">Hypsizygus marmoreus</name>
    <name type="common">White beech mushroom</name>
    <name type="synonym">Agaricus marmoreus</name>
    <dbReference type="NCBI Taxonomy" id="39966"/>
    <lineage>
        <taxon>Eukaryota</taxon>
        <taxon>Fungi</taxon>
        <taxon>Dikarya</taxon>
        <taxon>Basidiomycota</taxon>
        <taxon>Agaricomycotina</taxon>
        <taxon>Agaricomycetes</taxon>
        <taxon>Agaricomycetidae</taxon>
        <taxon>Agaricales</taxon>
        <taxon>Tricholomatineae</taxon>
        <taxon>Lyophyllaceae</taxon>
        <taxon>Hypsizygus</taxon>
    </lineage>
</organism>
<dbReference type="PANTHER" id="PTHR47168:SF1">
    <property type="entry name" value="OS02G0798600 PROTEIN"/>
    <property type="match status" value="1"/>
</dbReference>
<dbReference type="Pfam" id="PF13639">
    <property type="entry name" value="zf-RING_2"/>
    <property type="match status" value="1"/>
</dbReference>
<dbReference type="PROSITE" id="PS50089">
    <property type="entry name" value="ZF_RING_2"/>
    <property type="match status" value="1"/>
</dbReference>
<evidence type="ECO:0000256" key="8">
    <source>
        <dbReference type="PROSITE-ProRule" id="PRU00175"/>
    </source>
</evidence>
<dbReference type="GO" id="GO:0008270">
    <property type="term" value="F:zinc ion binding"/>
    <property type="evidence" value="ECO:0007669"/>
    <property type="project" value="UniProtKB-KW"/>
</dbReference>
<feature type="compositionally biased region" description="Pro residues" evidence="9">
    <location>
        <begin position="261"/>
        <end position="276"/>
    </location>
</feature>
<dbReference type="SUPFAM" id="SSF57850">
    <property type="entry name" value="RING/U-box"/>
    <property type="match status" value="1"/>
</dbReference>
<feature type="compositionally biased region" description="Basic and acidic residues" evidence="9">
    <location>
        <begin position="532"/>
        <end position="543"/>
    </location>
</feature>
<evidence type="ECO:0000256" key="5">
    <source>
        <dbReference type="ARBA" id="ARBA00022833"/>
    </source>
</evidence>
<dbReference type="CDD" id="cd16454">
    <property type="entry name" value="RING-H2_PA-TM-RING"/>
    <property type="match status" value="1"/>
</dbReference>
<keyword evidence="3" id="KW-0479">Metal-binding</keyword>
<evidence type="ECO:0000256" key="3">
    <source>
        <dbReference type="ARBA" id="ARBA00022723"/>
    </source>
</evidence>
<evidence type="ECO:0000313" key="11">
    <source>
        <dbReference type="EMBL" id="RDB16059.1"/>
    </source>
</evidence>
<dbReference type="EMBL" id="LUEZ02000136">
    <property type="protein sequence ID" value="RDB16059.1"/>
    <property type="molecule type" value="Genomic_DNA"/>
</dbReference>
<gene>
    <name evidence="11" type="ORF">Hypma_003479</name>
</gene>
<feature type="compositionally biased region" description="Polar residues" evidence="9">
    <location>
        <begin position="17"/>
        <end position="26"/>
    </location>
</feature>
<keyword evidence="12" id="KW-1185">Reference proteome</keyword>
<evidence type="ECO:0000256" key="9">
    <source>
        <dbReference type="SAM" id="MobiDB-lite"/>
    </source>
</evidence>
<dbReference type="InParanoid" id="A0A369J238"/>
<comment type="subcellular location">
    <subcellularLocation>
        <location evidence="1">Membrane</location>
        <topology evidence="1">Single-pass membrane protein</topology>
    </subcellularLocation>
</comment>
<feature type="region of interest" description="Disordered" evidence="9">
    <location>
        <begin position="801"/>
        <end position="860"/>
    </location>
</feature>
<feature type="region of interest" description="Disordered" evidence="9">
    <location>
        <begin position="523"/>
        <end position="559"/>
    </location>
</feature>
<feature type="compositionally biased region" description="Polar residues" evidence="9">
    <location>
        <begin position="366"/>
        <end position="379"/>
    </location>
</feature>
<evidence type="ECO:0000313" key="12">
    <source>
        <dbReference type="Proteomes" id="UP000076154"/>
    </source>
</evidence>
<feature type="compositionally biased region" description="Polar residues" evidence="9">
    <location>
        <begin position="293"/>
        <end position="304"/>
    </location>
</feature>
<feature type="compositionally biased region" description="Polar residues" evidence="9">
    <location>
        <begin position="101"/>
        <end position="114"/>
    </location>
</feature>
<feature type="compositionally biased region" description="Polar residues" evidence="9">
    <location>
        <begin position="160"/>
        <end position="176"/>
    </location>
</feature>
<sequence>MGQNSSRTQRHNALAGLSSNSITSADGATPDTSFPSSSSSEPTLLNVAPQAGPSRSSSVRRSILNLVKPSVRGRADSSASSSRKSWRHSKPWSKAPELTETPESSQSAGSSTIPASLIKEKGKGVDRSPDPLPVEAPIDADEYSPTPLPLPSPEDVSEISEGSTGANHEASQSTLDSLAAETIPPTLAPDGSDDQDEVVIQPDVPPDDATSWLPEAAAPPQDAPEPLPESPSVQQPTPTHQFPPPGTLVVVQGVVHTTDVPRPPAPTTSPPGPAAPPLRSSSTPPHPSGGSTRNRLSALLQSRPASIIGSRPPSTIGTISSNNHTSTTLDASPTPDNPSPDASNPTNPASPPEPANPSTPNPSTQAPPTNSRPGTISSSSIDVLGTLLSVAAAATAASLLAGTEPLLASGLGPTATPPTHPNAASPTTDPWISRPTSPTPTTGLRSGPDTIDPTAAGRTERLRQAWGNIRERLGLRPAPHPAAVSSLDPTPESDGPVGSLSNDPRELVLAQMARAFNLGFGLASENTGQRSGESEGREHRTDEAAGTGGVGSAGPAPLPLEGSFEQFLADLQTDLRVALTSPNALPADATAIAHAPSSTESTSDASPADDSSHRGYAARNGNEDEQDQDDDLRNSGDISDSESESEDVLEQGDEAATATYSSDLSSSRGPEPRPSSSTSQATDATHVPPISSDPRPSNESSGLDIDGTPDNDAPERINWWRLYRFPPITTPRPPGAAPITSTTSSSSLDSPTQSTDTALEVDPTLSELPFANDMEEQQLPPPPRNHTVVPVIVVGVQSVNASWQPPTGTDVVPNDPDNMRDIEDAGEPEANADLAASEGNNTDRPDTNGRQSAPRGRAWHSRAAEALRNLRPGRRPRATPAANSPGSRTFLIYVIGGYYPPDHTIVTGGPNSLDSFEALLELAELLGQVKPPTVTKEDIERSGLEIIKSSQLEQYEKAQKISSNCTERCLICLDDYAPEDNIRVMTCRHAFHKICVDKWLETGRNNCPACRSKGVSSDAQ</sequence>
<feature type="compositionally biased region" description="Low complexity" evidence="9">
    <location>
        <begin position="595"/>
        <end position="609"/>
    </location>
</feature>
<dbReference type="InterPro" id="IPR051653">
    <property type="entry name" value="E3_ligase_sorting_rcpt"/>
</dbReference>
<dbReference type="InterPro" id="IPR001841">
    <property type="entry name" value="Znf_RING"/>
</dbReference>
<dbReference type="AlphaFoldDB" id="A0A369J238"/>
<feature type="compositionally biased region" description="Low complexity" evidence="9">
    <location>
        <begin position="277"/>
        <end position="292"/>
    </location>
</feature>
<dbReference type="STRING" id="39966.A0A369J238"/>
<dbReference type="Proteomes" id="UP000076154">
    <property type="component" value="Unassembled WGS sequence"/>
</dbReference>
<name>A0A369J238_HYPMA</name>
<dbReference type="Gene3D" id="3.30.40.10">
    <property type="entry name" value="Zinc/RING finger domain, C3HC4 (zinc finger)"/>
    <property type="match status" value="1"/>
</dbReference>
<proteinExistence type="predicted"/>
<feature type="compositionally biased region" description="Low complexity" evidence="9">
    <location>
        <begin position="29"/>
        <end position="43"/>
    </location>
</feature>
<evidence type="ECO:0000256" key="7">
    <source>
        <dbReference type="ARBA" id="ARBA00023136"/>
    </source>
</evidence>
<evidence type="ECO:0000259" key="10">
    <source>
        <dbReference type="PROSITE" id="PS50089"/>
    </source>
</evidence>
<evidence type="ECO:0000256" key="2">
    <source>
        <dbReference type="ARBA" id="ARBA00022692"/>
    </source>
</evidence>
<feature type="region of interest" description="Disordered" evidence="9">
    <location>
        <begin position="1"/>
        <end position="379"/>
    </location>
</feature>
<feature type="compositionally biased region" description="Low complexity" evidence="9">
    <location>
        <begin position="665"/>
        <end position="679"/>
    </location>
</feature>
<feature type="compositionally biased region" description="Low complexity" evidence="9">
    <location>
        <begin position="70"/>
        <end position="83"/>
    </location>
</feature>
<accession>A0A369J238</accession>
<dbReference type="PANTHER" id="PTHR47168">
    <property type="entry name" value="RING ZINC FINGER DOMAIN SUPERFAMILY PROTEIN-RELATED"/>
    <property type="match status" value="1"/>
</dbReference>
<feature type="compositionally biased region" description="Acidic residues" evidence="9">
    <location>
        <begin position="639"/>
        <end position="653"/>
    </location>
</feature>
<evidence type="ECO:0000256" key="6">
    <source>
        <dbReference type="ARBA" id="ARBA00022989"/>
    </source>
</evidence>
<feature type="compositionally biased region" description="Low complexity" evidence="9">
    <location>
        <begin position="740"/>
        <end position="757"/>
    </location>
</feature>
<feature type="region of interest" description="Disordered" evidence="9">
    <location>
        <begin position="472"/>
        <end position="502"/>
    </location>
</feature>
<keyword evidence="5" id="KW-0862">Zinc</keyword>
<keyword evidence="7" id="KW-0472">Membrane</keyword>
<reference evidence="11" key="1">
    <citation type="submission" date="2018-04" db="EMBL/GenBank/DDBJ databases">
        <title>Whole genome sequencing of Hypsizygus marmoreus.</title>
        <authorList>
            <person name="Choi I.-G."/>
            <person name="Min B."/>
            <person name="Kim J.-G."/>
            <person name="Kim S."/>
            <person name="Oh Y.-L."/>
            <person name="Kong W.-S."/>
            <person name="Park H."/>
            <person name="Jeong J."/>
            <person name="Song E.-S."/>
        </authorList>
    </citation>
    <scope>NUCLEOTIDE SEQUENCE [LARGE SCALE GENOMIC DNA]</scope>
    <source>
        <strain evidence="11">51987-8</strain>
    </source>
</reference>
<feature type="compositionally biased region" description="Low complexity" evidence="9">
    <location>
        <begin position="330"/>
        <end position="347"/>
    </location>
</feature>
<evidence type="ECO:0000256" key="1">
    <source>
        <dbReference type="ARBA" id="ARBA00004167"/>
    </source>
</evidence>
<feature type="compositionally biased region" description="Polar residues" evidence="9">
    <location>
        <begin position="434"/>
        <end position="444"/>
    </location>
</feature>
<comment type="caution">
    <text evidence="11">The sequence shown here is derived from an EMBL/GenBank/DDBJ whole genome shotgun (WGS) entry which is preliminary data.</text>
</comment>
<feature type="compositionally biased region" description="Pro residues" evidence="9">
    <location>
        <begin position="348"/>
        <end position="360"/>
    </location>
</feature>
<keyword evidence="4 8" id="KW-0863">Zinc-finger</keyword>
<keyword evidence="6" id="KW-1133">Transmembrane helix</keyword>
<dbReference type="OrthoDB" id="8062037at2759"/>
<dbReference type="InterPro" id="IPR013083">
    <property type="entry name" value="Znf_RING/FYVE/PHD"/>
</dbReference>
<keyword evidence="2" id="KW-0812">Transmembrane</keyword>